<dbReference type="SUPFAM" id="SSF50370">
    <property type="entry name" value="Ricin B-like lectins"/>
    <property type="match status" value="1"/>
</dbReference>
<dbReference type="GO" id="GO:0000139">
    <property type="term" value="C:Golgi membrane"/>
    <property type="evidence" value="ECO:0007669"/>
    <property type="project" value="UniProtKB-SubCell"/>
</dbReference>
<dbReference type="EMBL" id="CH991547">
    <property type="protein sequence ID" value="EDQ90491.1"/>
    <property type="molecule type" value="Genomic_DNA"/>
</dbReference>
<gene>
    <name evidence="8" type="ORF">MONBRDRAFT_24325</name>
</gene>
<name>A9UW30_MONBE</name>
<organism evidence="8 9">
    <name type="scientific">Monosiga brevicollis</name>
    <name type="common">Choanoflagellate</name>
    <dbReference type="NCBI Taxonomy" id="81824"/>
    <lineage>
        <taxon>Eukaryota</taxon>
        <taxon>Choanoflagellata</taxon>
        <taxon>Craspedida</taxon>
        <taxon>Salpingoecidae</taxon>
        <taxon>Monosiga</taxon>
    </lineage>
</organism>
<protein>
    <recommendedName>
        <fullName evidence="7">Ricin B lectin domain-containing protein</fullName>
    </recommendedName>
</protein>
<keyword evidence="4" id="KW-1015">Disulfide bond</keyword>
<dbReference type="eggNOG" id="KOG3736">
    <property type="taxonomic scope" value="Eukaryota"/>
</dbReference>
<dbReference type="InParanoid" id="A9UW30"/>
<dbReference type="Pfam" id="PF00535">
    <property type="entry name" value="Glycos_transf_2"/>
    <property type="match status" value="1"/>
</dbReference>
<evidence type="ECO:0000313" key="8">
    <source>
        <dbReference type="EMBL" id="EDQ90491.1"/>
    </source>
</evidence>
<dbReference type="SMART" id="SM00458">
    <property type="entry name" value="RICIN"/>
    <property type="match status" value="1"/>
</dbReference>
<dbReference type="KEGG" id="mbr:MONBRDRAFT_24325"/>
<feature type="compositionally biased region" description="Low complexity" evidence="5">
    <location>
        <begin position="41"/>
        <end position="59"/>
    </location>
</feature>
<reference evidence="8 9" key="1">
    <citation type="journal article" date="2008" name="Nature">
        <title>The genome of the choanoflagellate Monosiga brevicollis and the origin of metazoans.</title>
        <authorList>
            <consortium name="JGI Sequencing"/>
            <person name="King N."/>
            <person name="Westbrook M.J."/>
            <person name="Young S.L."/>
            <person name="Kuo A."/>
            <person name="Abedin M."/>
            <person name="Chapman J."/>
            <person name="Fairclough S."/>
            <person name="Hellsten U."/>
            <person name="Isogai Y."/>
            <person name="Letunic I."/>
            <person name="Marr M."/>
            <person name="Pincus D."/>
            <person name="Putnam N."/>
            <person name="Rokas A."/>
            <person name="Wright K.J."/>
            <person name="Zuzow R."/>
            <person name="Dirks W."/>
            <person name="Good M."/>
            <person name="Goodstein D."/>
            <person name="Lemons D."/>
            <person name="Li W."/>
            <person name="Lyons J.B."/>
            <person name="Morris A."/>
            <person name="Nichols S."/>
            <person name="Richter D.J."/>
            <person name="Salamov A."/>
            <person name="Bork P."/>
            <person name="Lim W.A."/>
            <person name="Manning G."/>
            <person name="Miller W.T."/>
            <person name="McGinnis W."/>
            <person name="Shapiro H."/>
            <person name="Tjian R."/>
            <person name="Grigoriev I.V."/>
            <person name="Rokhsar D."/>
        </authorList>
    </citation>
    <scope>NUCLEOTIDE SEQUENCE [LARGE SCALE GENOMIC DNA]</scope>
    <source>
        <strain evidence="9">MX1 / ATCC 50154</strain>
    </source>
</reference>
<dbReference type="InterPro" id="IPR029044">
    <property type="entry name" value="Nucleotide-diphossugar_trans"/>
</dbReference>
<evidence type="ECO:0000259" key="7">
    <source>
        <dbReference type="SMART" id="SM00458"/>
    </source>
</evidence>
<sequence>MATLVRVAVLLLLGYGLVLLLGPSTGRHYHPVLEAQRREQQQQQQQQQQQPEQPLLPQQTDRSVLSPDKSDDPDAPRFQGGPPSAEAMAGVEDARKWKYPIQLDLDLPDHLRNQPVFQDDNAMFRQYGFNLRKSNELPLAREIPDRRNPACANAKYPANMPRTSVIIIFFNEALSTLLRNVMSVLNNSPVDLLGEIILVDDNSTLEDLKYLPQHLAKLPKNIKLVRRKVHNGIVGARVRGAREASFPIIAFIDSHAEVMPGWLEPLTWRIHQNRKTVVIPTIRPIELHSLGVSSHTYSPSRGSFNWRMSFTHAGISPERDMLPFGLDTPRGITDVVRTPVMPGGIFAMDRLWFHELGEYDPEILYYGGEHLELSFRVWMCGGSMESVPCSGVGHIYRNFDRFAVDPLLEKGRIGHILDRNDLRVAEAWMDEYKQIVMDTRGFEGVDPGDLSDRKAIRDRLQCKSFKWYLDNVHPDLYVPDLHPKMAGVIADPQKRQCIDNMQHDRGGPVGVYGCHGLTTQRWRLMEDGVIANGVSCLNYALHRMQPCSHGQEWDFIKEAKQLRSRRWGGCLTRIKDRAILQTCNSEDTRQKWYMSEQDGKVAVASSHDKCLSRIDHRGEAMGVGSCTADVSVAVQPGLHGYQAANRAKPTHMFCLIARTTAILSRRLSTRPANSGVAQCAHFPSTASINQAVVTHLAPSFGS</sequence>
<keyword evidence="6" id="KW-0732">Signal</keyword>
<dbReference type="GO" id="GO:0005794">
    <property type="term" value="C:Golgi apparatus"/>
    <property type="evidence" value="ECO:0000318"/>
    <property type="project" value="GO_Central"/>
</dbReference>
<dbReference type="PANTHER" id="PTHR11675">
    <property type="entry name" value="N-ACETYLGALACTOSAMINYLTRANSFERASE"/>
    <property type="match status" value="1"/>
</dbReference>
<feature type="domain" description="Ricin B lectin" evidence="7">
    <location>
        <begin position="484"/>
        <end position="595"/>
    </location>
</feature>
<feature type="signal peptide" evidence="6">
    <location>
        <begin position="1"/>
        <end position="26"/>
    </location>
</feature>
<dbReference type="GO" id="GO:0030246">
    <property type="term" value="F:carbohydrate binding"/>
    <property type="evidence" value="ECO:0007669"/>
    <property type="project" value="UniProtKB-KW"/>
</dbReference>
<dbReference type="Proteomes" id="UP000001357">
    <property type="component" value="Unassembled WGS sequence"/>
</dbReference>
<proteinExistence type="predicted"/>
<comment type="subcellular location">
    <subcellularLocation>
        <location evidence="1">Golgi apparatus membrane</location>
        <topology evidence="1">Single-pass type II membrane protein</topology>
    </subcellularLocation>
</comment>
<dbReference type="RefSeq" id="XP_001744542.1">
    <property type="nucleotide sequence ID" value="XM_001744490.1"/>
</dbReference>
<dbReference type="GO" id="GO:0006493">
    <property type="term" value="P:protein O-linked glycosylation"/>
    <property type="evidence" value="ECO:0000318"/>
    <property type="project" value="GO_Central"/>
</dbReference>
<evidence type="ECO:0000256" key="1">
    <source>
        <dbReference type="ARBA" id="ARBA00004323"/>
    </source>
</evidence>
<dbReference type="InterPro" id="IPR035992">
    <property type="entry name" value="Ricin_B-like_lectins"/>
</dbReference>
<evidence type="ECO:0000256" key="4">
    <source>
        <dbReference type="ARBA" id="ARBA00023157"/>
    </source>
</evidence>
<dbReference type="AlphaFoldDB" id="A9UW30"/>
<dbReference type="PANTHER" id="PTHR11675:SF43">
    <property type="entry name" value="POLYPEPTIDE N-ACETYLGALACTOSAMINYLTRANSFERASE 1"/>
    <property type="match status" value="1"/>
</dbReference>
<dbReference type="InterPro" id="IPR001173">
    <property type="entry name" value="Glyco_trans_2-like"/>
</dbReference>
<evidence type="ECO:0000256" key="5">
    <source>
        <dbReference type="SAM" id="MobiDB-lite"/>
    </source>
</evidence>
<keyword evidence="9" id="KW-1185">Reference proteome</keyword>
<evidence type="ECO:0000256" key="3">
    <source>
        <dbReference type="ARBA" id="ARBA00023034"/>
    </source>
</evidence>
<dbReference type="OMA" id="PEILYYG"/>
<dbReference type="Gene3D" id="3.90.550.10">
    <property type="entry name" value="Spore Coat Polysaccharide Biosynthesis Protein SpsA, Chain A"/>
    <property type="match status" value="1"/>
</dbReference>
<dbReference type="InterPro" id="IPR000772">
    <property type="entry name" value="Ricin_B_lectin"/>
</dbReference>
<dbReference type="Pfam" id="PF00652">
    <property type="entry name" value="Ricin_B_lectin"/>
    <property type="match status" value="1"/>
</dbReference>
<evidence type="ECO:0000256" key="6">
    <source>
        <dbReference type="SAM" id="SignalP"/>
    </source>
</evidence>
<feature type="region of interest" description="Disordered" evidence="5">
    <location>
        <begin position="36"/>
        <end position="89"/>
    </location>
</feature>
<dbReference type="GeneID" id="5889862"/>
<dbReference type="PROSITE" id="PS50231">
    <property type="entry name" value="RICIN_B_LECTIN"/>
    <property type="match status" value="1"/>
</dbReference>
<keyword evidence="2" id="KW-0430">Lectin</keyword>
<dbReference type="Gene3D" id="2.80.10.50">
    <property type="match status" value="1"/>
</dbReference>
<evidence type="ECO:0000313" key="9">
    <source>
        <dbReference type="Proteomes" id="UP000001357"/>
    </source>
</evidence>
<feature type="chain" id="PRO_5002742486" description="Ricin B lectin domain-containing protein" evidence="6">
    <location>
        <begin position="27"/>
        <end position="702"/>
    </location>
</feature>
<dbReference type="GO" id="GO:0004653">
    <property type="term" value="F:polypeptide N-acetylgalactosaminyltransferase activity"/>
    <property type="evidence" value="ECO:0000318"/>
    <property type="project" value="GO_Central"/>
</dbReference>
<evidence type="ECO:0000256" key="2">
    <source>
        <dbReference type="ARBA" id="ARBA00022734"/>
    </source>
</evidence>
<keyword evidence="3" id="KW-0333">Golgi apparatus</keyword>
<dbReference type="SUPFAM" id="SSF53448">
    <property type="entry name" value="Nucleotide-diphospho-sugar transferases"/>
    <property type="match status" value="1"/>
</dbReference>
<accession>A9UW30</accession>